<accession>A0A329BDJ7</accession>
<dbReference type="RefSeq" id="WP_176343147.1">
    <property type="nucleotide sequence ID" value="NZ_CADFFP010000038.1"/>
</dbReference>
<feature type="region of interest" description="Disordered" evidence="1">
    <location>
        <begin position="369"/>
        <end position="389"/>
    </location>
</feature>
<dbReference type="InterPro" id="IPR014966">
    <property type="entry name" value="FRG-dom"/>
</dbReference>
<dbReference type="EMBL" id="QLTK01000039">
    <property type="protein sequence ID" value="RAS19610.1"/>
    <property type="molecule type" value="Genomic_DNA"/>
</dbReference>
<organism evidence="3 4">
    <name type="scientific">Paraburkholderia bryophila</name>
    <dbReference type="NCBI Taxonomy" id="420952"/>
    <lineage>
        <taxon>Bacteria</taxon>
        <taxon>Pseudomonadati</taxon>
        <taxon>Pseudomonadota</taxon>
        <taxon>Betaproteobacteria</taxon>
        <taxon>Burkholderiales</taxon>
        <taxon>Burkholderiaceae</taxon>
        <taxon>Paraburkholderia</taxon>
    </lineage>
</organism>
<reference evidence="3 4" key="1">
    <citation type="submission" date="2018-06" db="EMBL/GenBank/DDBJ databases">
        <title>Genomic Encyclopedia of Type Strains, Phase III (KMG-III): the genomes of soil and plant-associated and newly described type strains.</title>
        <authorList>
            <person name="Whitman W."/>
        </authorList>
    </citation>
    <scope>NUCLEOTIDE SEQUENCE [LARGE SCALE GENOMIC DNA]</scope>
    <source>
        <strain evidence="3 4">LMG 23644</strain>
    </source>
</reference>
<feature type="compositionally biased region" description="Basic and acidic residues" evidence="1">
    <location>
        <begin position="379"/>
        <end position="389"/>
    </location>
</feature>
<dbReference type="Proteomes" id="UP000248918">
    <property type="component" value="Unassembled WGS sequence"/>
</dbReference>
<dbReference type="Pfam" id="PF08867">
    <property type="entry name" value="FRG"/>
    <property type="match status" value="1"/>
</dbReference>
<evidence type="ECO:0000256" key="1">
    <source>
        <dbReference type="SAM" id="MobiDB-lite"/>
    </source>
</evidence>
<dbReference type="SMART" id="SM00901">
    <property type="entry name" value="FRG"/>
    <property type="match status" value="1"/>
</dbReference>
<name>A0A329BDJ7_9BURK</name>
<gene>
    <name evidence="3" type="ORF">BX591_13950</name>
</gene>
<evidence type="ECO:0000313" key="3">
    <source>
        <dbReference type="EMBL" id="RAS19610.1"/>
    </source>
</evidence>
<evidence type="ECO:0000259" key="2">
    <source>
        <dbReference type="SMART" id="SM00901"/>
    </source>
</evidence>
<comment type="caution">
    <text evidence="3">The sequence shown here is derived from an EMBL/GenBank/DDBJ whole genome shotgun (WGS) entry which is preliminary data.</text>
</comment>
<protein>
    <submittedName>
        <fullName evidence="3">FRG domain-containing protein</fullName>
    </submittedName>
</protein>
<sequence length="389" mass="43242">MEKQLFGTIETRHGKALAIMCSDEDRPDDVMIHWWGIAGQPTVAVLGRRVAQRGSESDFQVVKLFAHDERGKVIEPPGDAHTRRLTLSTRATLKSTRSGMTGTWQDADGPGGKISLKPLASRGSLADVSQCATWDEFKQWAGRVRADGAVAFRGHGSNAFRLETSFYRAGRTQLGRYCADTLPRFHSHVEAVTNRRLNLADPSDYSTLLGLAQHHGLPTPLLDWTDSPYIAAFFAFSDALENRSSRPNATRVRVYGLTRSFVDRFSPPIVTLPFLEPYACFLQVSPRDNPRLYAQQGRFLVSNVGNIEQFICNMERHFETRFLMAAEVPVSFASEALEDLAFMGVTAASLFPGLDGVCRMMRHSMTFRREALPTPARPSEGKGIADETE</sequence>
<proteinExistence type="predicted"/>
<dbReference type="AlphaFoldDB" id="A0A329BDJ7"/>
<feature type="domain" description="FRG" evidence="2">
    <location>
        <begin position="146"/>
        <end position="253"/>
    </location>
</feature>
<evidence type="ECO:0000313" key="4">
    <source>
        <dbReference type="Proteomes" id="UP000248918"/>
    </source>
</evidence>